<comment type="caution">
    <text evidence="1">The sequence shown here is derived from an EMBL/GenBank/DDBJ whole genome shotgun (WGS) entry which is preliminary data.</text>
</comment>
<dbReference type="RefSeq" id="WP_066316718.1">
    <property type="nucleotide sequence ID" value="NZ_LQRT01000035.1"/>
</dbReference>
<keyword evidence="2" id="KW-1185">Reference proteome</keyword>
<evidence type="ECO:0000313" key="1">
    <source>
        <dbReference type="EMBL" id="KZS39063.1"/>
    </source>
</evidence>
<reference evidence="1 2" key="1">
    <citation type="submission" date="2016-01" db="EMBL/GenBank/DDBJ databases">
        <title>The draft genome sequence of Aquimarina sp. RZW4-3-2.</title>
        <authorList>
            <person name="Wang Y."/>
        </authorList>
    </citation>
    <scope>NUCLEOTIDE SEQUENCE [LARGE SCALE GENOMIC DNA]</scope>
    <source>
        <strain evidence="1 2">RZW4-3-2</strain>
    </source>
</reference>
<dbReference type="OrthoDB" id="572467at2"/>
<sequence>MKKKIIFVYNAKSDIFSKYIDLVHKIISPSTYACGLCSLTHGNFSEKEEWRIFRENTDHEFVFMYKNDFLETYPNLDEYSFPVIFEENKKKLELIFDSEKLTTLKSVESLVEELSREVG</sequence>
<dbReference type="STRING" id="1642818.AWE51_10900"/>
<proteinExistence type="predicted"/>
<organism evidence="1 2">
    <name type="scientific">Aquimarina aggregata</name>
    <dbReference type="NCBI Taxonomy" id="1642818"/>
    <lineage>
        <taxon>Bacteria</taxon>
        <taxon>Pseudomonadati</taxon>
        <taxon>Bacteroidota</taxon>
        <taxon>Flavobacteriia</taxon>
        <taxon>Flavobacteriales</taxon>
        <taxon>Flavobacteriaceae</taxon>
        <taxon>Aquimarina</taxon>
    </lineage>
</organism>
<dbReference type="AlphaFoldDB" id="A0A162YDE4"/>
<evidence type="ECO:0008006" key="3">
    <source>
        <dbReference type="Google" id="ProtNLM"/>
    </source>
</evidence>
<dbReference type="EMBL" id="LQRT01000035">
    <property type="protein sequence ID" value="KZS39063.1"/>
    <property type="molecule type" value="Genomic_DNA"/>
</dbReference>
<dbReference type="Proteomes" id="UP000076715">
    <property type="component" value="Unassembled WGS sequence"/>
</dbReference>
<name>A0A162YDE4_9FLAO</name>
<protein>
    <recommendedName>
        <fullName evidence="3">GTPase</fullName>
    </recommendedName>
</protein>
<accession>A0A162YDE4</accession>
<evidence type="ECO:0000313" key="2">
    <source>
        <dbReference type="Proteomes" id="UP000076715"/>
    </source>
</evidence>
<gene>
    <name evidence="1" type="ORF">AWE51_10900</name>
</gene>